<dbReference type="InterPro" id="IPR033132">
    <property type="entry name" value="GH_1_N_CS"/>
</dbReference>
<keyword evidence="2 6" id="KW-0378">Hydrolase</keyword>
<dbReference type="Proteomes" id="UP000178270">
    <property type="component" value="Unassembled WGS sequence"/>
</dbReference>
<dbReference type="GO" id="GO:0008422">
    <property type="term" value="F:beta-glucosidase activity"/>
    <property type="evidence" value="ECO:0007669"/>
    <property type="project" value="TreeGrafter"/>
</dbReference>
<dbReference type="GO" id="GO:0005975">
    <property type="term" value="P:carbohydrate metabolic process"/>
    <property type="evidence" value="ECO:0007669"/>
    <property type="project" value="InterPro"/>
</dbReference>
<accession>A0A1F4U238</accession>
<comment type="similarity">
    <text evidence="1 5">Belongs to the glycosyl hydrolase 1 family.</text>
</comment>
<sequence>MSDKVYEFPSDFTWGTATSAYQIEGGNYNTDWWLWENSKENRGKIEPCGIACDSYNRYEEDFDLCVKNYNNAVRISIEWARLEPEEGKFSKREFDHYRNVLQAAKDRNLKTFVTLHHFTNPIWFSKKGGWHGLKASTYFARYAERCAVELGDLCDVILTINEPQVLALMAYVRGEWPPNKKSLFLSLVVQINFMLAHSKAYTAIKLVKDVEVGLVKHMVWYEPSPLSHFFLDKIVARFIYWLNDGFFIEPIRHKIDVLGLNYYFTNRFKNLKIKNPDAYVSDLNWWINPEGLQNILLDLKKYGLPIYITENGIADAHDRVRPDIIREMLIACARAMEKEAPLKGYFHWSLIDNYEWNKGYWPRFGLVNIDRSHNLKRIPRKSFYYYGNICKTGKVS</sequence>
<protein>
    <recommendedName>
        <fullName evidence="9">Beta-glucosidase</fullName>
    </recommendedName>
</protein>
<dbReference type="Gene3D" id="3.20.20.80">
    <property type="entry name" value="Glycosidases"/>
    <property type="match status" value="1"/>
</dbReference>
<evidence type="ECO:0000256" key="5">
    <source>
        <dbReference type="RuleBase" id="RU003690"/>
    </source>
</evidence>
<dbReference type="AlphaFoldDB" id="A0A1F4U238"/>
<dbReference type="InterPro" id="IPR001360">
    <property type="entry name" value="Glyco_hydro_1"/>
</dbReference>
<comment type="caution">
    <text evidence="7">The sequence shown here is derived from an EMBL/GenBank/DDBJ whole genome shotgun (WGS) entry which is preliminary data.</text>
</comment>
<evidence type="ECO:0000256" key="2">
    <source>
        <dbReference type="ARBA" id="ARBA00022801"/>
    </source>
</evidence>
<dbReference type="InterPro" id="IPR018120">
    <property type="entry name" value="Glyco_hydro_1_AS"/>
</dbReference>
<proteinExistence type="inferred from homology"/>
<evidence type="ECO:0008006" key="9">
    <source>
        <dbReference type="Google" id="ProtNLM"/>
    </source>
</evidence>
<dbReference type="PROSITE" id="PS00653">
    <property type="entry name" value="GLYCOSYL_HYDROL_F1_2"/>
    <property type="match status" value="1"/>
</dbReference>
<evidence type="ECO:0000256" key="4">
    <source>
        <dbReference type="PROSITE-ProRule" id="PRU10055"/>
    </source>
</evidence>
<evidence type="ECO:0000256" key="1">
    <source>
        <dbReference type="ARBA" id="ARBA00010838"/>
    </source>
</evidence>
<dbReference type="InterPro" id="IPR017853">
    <property type="entry name" value="GH"/>
</dbReference>
<evidence type="ECO:0000256" key="6">
    <source>
        <dbReference type="RuleBase" id="RU004468"/>
    </source>
</evidence>
<dbReference type="EMBL" id="MEUS01000009">
    <property type="protein sequence ID" value="OGC38910.1"/>
    <property type="molecule type" value="Genomic_DNA"/>
</dbReference>
<dbReference type="PROSITE" id="PS00572">
    <property type="entry name" value="GLYCOSYL_HYDROL_F1_1"/>
    <property type="match status" value="1"/>
</dbReference>
<gene>
    <name evidence="7" type="ORF">A3K42_00040</name>
</gene>
<keyword evidence="3 6" id="KW-0326">Glycosidase</keyword>
<dbReference type="PANTHER" id="PTHR10353:SF209">
    <property type="entry name" value="GALACTOLIPID GALACTOSYLTRANSFERASE SFR2, CHLOROPLASTIC"/>
    <property type="match status" value="1"/>
</dbReference>
<reference evidence="7 8" key="1">
    <citation type="journal article" date="2016" name="Nat. Commun.">
        <title>Thousands of microbial genomes shed light on interconnected biogeochemical processes in an aquifer system.</title>
        <authorList>
            <person name="Anantharaman K."/>
            <person name="Brown C.T."/>
            <person name="Hug L.A."/>
            <person name="Sharon I."/>
            <person name="Castelle C.J."/>
            <person name="Probst A.J."/>
            <person name="Thomas B.C."/>
            <person name="Singh A."/>
            <person name="Wilkins M.J."/>
            <person name="Karaoz U."/>
            <person name="Brodie E.L."/>
            <person name="Williams K.H."/>
            <person name="Hubbard S.S."/>
            <person name="Banfield J.F."/>
        </authorList>
    </citation>
    <scope>NUCLEOTIDE SEQUENCE [LARGE SCALE GENOMIC DNA]</scope>
</reference>
<evidence type="ECO:0000256" key="3">
    <source>
        <dbReference type="ARBA" id="ARBA00023295"/>
    </source>
</evidence>
<feature type="active site" description="Nucleophile" evidence="4">
    <location>
        <position position="310"/>
    </location>
</feature>
<dbReference type="Pfam" id="PF00232">
    <property type="entry name" value="Glyco_hydro_1"/>
    <property type="match status" value="2"/>
</dbReference>
<name>A0A1F4U238_UNCKA</name>
<dbReference type="PRINTS" id="PR00131">
    <property type="entry name" value="GLHYDRLASE1"/>
</dbReference>
<dbReference type="PANTHER" id="PTHR10353">
    <property type="entry name" value="GLYCOSYL HYDROLASE"/>
    <property type="match status" value="1"/>
</dbReference>
<organism evidence="7 8">
    <name type="scientific">candidate division WWE3 bacterium RBG_13_37_7</name>
    <dbReference type="NCBI Taxonomy" id="1802609"/>
    <lineage>
        <taxon>Bacteria</taxon>
        <taxon>Katanobacteria</taxon>
    </lineage>
</organism>
<evidence type="ECO:0000313" key="8">
    <source>
        <dbReference type="Proteomes" id="UP000178270"/>
    </source>
</evidence>
<dbReference type="SUPFAM" id="SSF51445">
    <property type="entry name" value="(Trans)glycosidases"/>
    <property type="match status" value="1"/>
</dbReference>
<evidence type="ECO:0000313" key="7">
    <source>
        <dbReference type="EMBL" id="OGC38910.1"/>
    </source>
</evidence>